<proteinExistence type="predicted"/>
<sequence>MDNCKIILKKYRKLQKKHNKYNIIYSSYKHKGLCREDAICNIDINEKIKVKKNRSDEYYSDMTKHIKRCIYLIKNKIKYLKCAISRSY</sequence>
<name>A0A7S9SUT1_9VIRU</name>
<dbReference type="EMBL" id="MW030589">
    <property type="protein sequence ID" value="QPI16628.1"/>
    <property type="molecule type" value="Genomic_DNA"/>
</dbReference>
<protein>
    <submittedName>
        <fullName evidence="1">Uncharacterized protein</fullName>
    </submittedName>
</protein>
<accession>A0A7S9SUT1</accession>
<reference evidence="1" key="1">
    <citation type="submission" date="2020-08" db="EMBL/GenBank/DDBJ databases">
        <title>Bridging the membrane lipid divide: bacteria of the FCB group superphylum have the potential to synthesize archaeal ether lipids.</title>
        <authorList>
            <person name="Villanueva L."/>
            <person name="von Meijenfeldt F.A.B."/>
            <person name="Westbye A.B."/>
            <person name="Yadav S."/>
            <person name="Hopmans E.C."/>
            <person name="Dutilh B.E."/>
            <person name="Sinninghe Damste J.S."/>
        </authorList>
    </citation>
    <scope>NUCLEOTIDE SEQUENCE</scope>
    <source>
        <strain evidence="1">NIOZ-UU159</strain>
    </source>
</reference>
<organism evidence="1">
    <name type="scientific">Virus NIOZ-UU159</name>
    <dbReference type="NCBI Taxonomy" id="2763270"/>
    <lineage>
        <taxon>Viruses</taxon>
    </lineage>
</organism>
<evidence type="ECO:0000313" key="1">
    <source>
        <dbReference type="EMBL" id="QPI16628.1"/>
    </source>
</evidence>
<gene>
    <name evidence="1" type="ORF">NIOZUU159_00121</name>
</gene>